<keyword evidence="2" id="KW-1185">Reference proteome</keyword>
<evidence type="ECO:0000313" key="1">
    <source>
        <dbReference type="EMBL" id="MDH6196927.1"/>
    </source>
</evidence>
<dbReference type="EMBL" id="JARXVE010000005">
    <property type="protein sequence ID" value="MDH6196927.1"/>
    <property type="molecule type" value="Genomic_DNA"/>
</dbReference>
<gene>
    <name evidence="1" type="ORF">M2272_003580</name>
</gene>
<sequence>MLISADVIDILDPMSGLVFAGEAGGRPTFALWRDGAVRLLDDRLAENSQRELPLEDDVCVLAASSLDLVVLASAGGLVIAGEEVVTVPGIAADAAALLGGLLVVAVPDGARHRLLVLDSATGAILGDQAIDADDARAFLHPHPAEDTAILQLAMGQDGVLAFRVDVEGSRVHLTEILAGDDSVIAGFSPSGARLLVTPYPSDPETVRMLSWPDLKEISRLDASDVDAAYGFGLAGCWINDDRAAVYATEDALIVTDENFDSCERIVLPIDFGDEGEIERLTHLGSGNVAVGAWTPAGRLTLVVRLTEE</sequence>
<dbReference type="RefSeq" id="WP_280833524.1">
    <property type="nucleotide sequence ID" value="NZ_JARXVE010000005.1"/>
</dbReference>
<reference evidence="1 2" key="1">
    <citation type="submission" date="2023-04" db="EMBL/GenBank/DDBJ databases">
        <title>Forest soil microbial communities from Buena Vista Peninsula, Colon Province, Panama.</title>
        <authorList>
            <person name="Bouskill N."/>
        </authorList>
    </citation>
    <scope>NUCLEOTIDE SEQUENCE [LARGE SCALE GENOMIC DNA]</scope>
    <source>
        <strain evidence="1 2">AC80</strain>
    </source>
</reference>
<protein>
    <recommendedName>
        <fullName evidence="3">WD40 repeat domain-containing protein</fullName>
    </recommendedName>
</protein>
<organism evidence="1 2">
    <name type="scientific">Mycolicibacterium frederiksbergense</name>
    <dbReference type="NCBI Taxonomy" id="117567"/>
    <lineage>
        <taxon>Bacteria</taxon>
        <taxon>Bacillati</taxon>
        <taxon>Actinomycetota</taxon>
        <taxon>Actinomycetes</taxon>
        <taxon>Mycobacteriales</taxon>
        <taxon>Mycobacteriaceae</taxon>
        <taxon>Mycolicibacterium</taxon>
    </lineage>
</organism>
<proteinExistence type="predicted"/>
<comment type="caution">
    <text evidence="1">The sequence shown here is derived from an EMBL/GenBank/DDBJ whole genome shotgun (WGS) entry which is preliminary data.</text>
</comment>
<dbReference type="InterPro" id="IPR011044">
    <property type="entry name" value="Quino_amine_DH_bsu"/>
</dbReference>
<evidence type="ECO:0000313" key="2">
    <source>
        <dbReference type="Proteomes" id="UP001160130"/>
    </source>
</evidence>
<name>A0ABT6L1U4_9MYCO</name>
<dbReference type="SUPFAM" id="SSF50969">
    <property type="entry name" value="YVTN repeat-like/Quinoprotein amine dehydrogenase"/>
    <property type="match status" value="1"/>
</dbReference>
<accession>A0ABT6L1U4</accession>
<evidence type="ECO:0008006" key="3">
    <source>
        <dbReference type="Google" id="ProtNLM"/>
    </source>
</evidence>
<dbReference type="Proteomes" id="UP001160130">
    <property type="component" value="Unassembled WGS sequence"/>
</dbReference>